<dbReference type="Proteomes" id="UP001256400">
    <property type="component" value="Chromosome"/>
</dbReference>
<dbReference type="PANTHER" id="PTHR47506">
    <property type="entry name" value="TRANSCRIPTIONAL REGULATORY PROTEIN"/>
    <property type="match status" value="1"/>
</dbReference>
<dbReference type="AlphaFoldDB" id="A0AB38YTN4"/>
<dbReference type="PROSITE" id="PS50977">
    <property type="entry name" value="HTH_TETR_2"/>
    <property type="match status" value="1"/>
</dbReference>
<dbReference type="InterPro" id="IPR009057">
    <property type="entry name" value="Homeodomain-like_sf"/>
</dbReference>
<proteinExistence type="predicted"/>
<dbReference type="RefSeq" id="WP_055415008.1">
    <property type="nucleotide sequence ID" value="NZ_BKFD01000008.1"/>
</dbReference>
<keyword evidence="2 4" id="KW-0238">DNA-binding</keyword>
<gene>
    <name evidence="6" type="ORF">RHP80_11205</name>
</gene>
<feature type="domain" description="HTH tetR-type" evidence="5">
    <location>
        <begin position="6"/>
        <end position="66"/>
    </location>
</feature>
<evidence type="ECO:0000313" key="7">
    <source>
        <dbReference type="Proteomes" id="UP001256400"/>
    </source>
</evidence>
<dbReference type="Gene3D" id="1.10.357.10">
    <property type="entry name" value="Tetracycline Repressor, domain 2"/>
    <property type="match status" value="1"/>
</dbReference>
<sequence>MNTKNTNTREKILKTAEQLIYQKGIHATGMDLLVKTSGVARKSIYRYFATKDDVAAAALNARDERWMYWFRTECDKGETPAERILNMFSTLKNWFQSEGFRGCAFINTAGETGDPEDPVRRIAKLHKQKLLDYIFELTSQMNIEQPMVLAKQLLILIEGAITTSHVMGDMSSADSAKDVVQLLLNQASQSV</sequence>
<dbReference type="PANTHER" id="PTHR47506:SF3">
    <property type="entry name" value="HTH-TYPE TRANSCRIPTIONAL REGULATOR LMRA"/>
    <property type="match status" value="1"/>
</dbReference>
<dbReference type="GO" id="GO:0003677">
    <property type="term" value="F:DNA binding"/>
    <property type="evidence" value="ECO:0007669"/>
    <property type="project" value="UniProtKB-UniRule"/>
</dbReference>
<keyword evidence="1" id="KW-0805">Transcription regulation</keyword>
<evidence type="ECO:0000259" key="5">
    <source>
        <dbReference type="PROSITE" id="PS50977"/>
    </source>
</evidence>
<dbReference type="EMBL" id="CP134206">
    <property type="protein sequence ID" value="WND04777.1"/>
    <property type="molecule type" value="Genomic_DNA"/>
</dbReference>
<accession>A0AB38YTN4</accession>
<evidence type="ECO:0000256" key="3">
    <source>
        <dbReference type="ARBA" id="ARBA00023163"/>
    </source>
</evidence>
<evidence type="ECO:0000256" key="1">
    <source>
        <dbReference type="ARBA" id="ARBA00023015"/>
    </source>
</evidence>
<evidence type="ECO:0000256" key="4">
    <source>
        <dbReference type="PROSITE-ProRule" id="PRU00335"/>
    </source>
</evidence>
<protein>
    <submittedName>
        <fullName evidence="6">TetR/AcrR family transcriptional regulator</fullName>
    </submittedName>
</protein>
<name>A0AB38YTN4_9GAMM</name>
<dbReference type="SUPFAM" id="SSF46689">
    <property type="entry name" value="Homeodomain-like"/>
    <property type="match status" value="1"/>
</dbReference>
<dbReference type="SUPFAM" id="SSF48498">
    <property type="entry name" value="Tetracyclin repressor-like, C-terminal domain"/>
    <property type="match status" value="1"/>
</dbReference>
<feature type="DNA-binding region" description="H-T-H motif" evidence="4">
    <location>
        <begin position="29"/>
        <end position="48"/>
    </location>
</feature>
<dbReference type="InterPro" id="IPR036271">
    <property type="entry name" value="Tet_transcr_reg_TetR-rel_C_sf"/>
</dbReference>
<evidence type="ECO:0000313" key="6">
    <source>
        <dbReference type="EMBL" id="WND04777.1"/>
    </source>
</evidence>
<keyword evidence="3" id="KW-0804">Transcription</keyword>
<evidence type="ECO:0000256" key="2">
    <source>
        <dbReference type="ARBA" id="ARBA00023125"/>
    </source>
</evidence>
<reference evidence="6" key="1">
    <citation type="submission" date="2023-09" db="EMBL/GenBank/DDBJ databases">
        <title>Acinetobacter soli.</title>
        <authorList>
            <person name="Kim B."/>
            <person name="Kim D."/>
            <person name="Park D."/>
        </authorList>
    </citation>
    <scope>NUCLEOTIDE SEQUENCE</scope>
    <source>
        <strain evidence="6">2023.05</strain>
    </source>
</reference>
<organism evidence="6 7">
    <name type="scientific">Acinetobacter soli</name>
    <dbReference type="NCBI Taxonomy" id="487316"/>
    <lineage>
        <taxon>Bacteria</taxon>
        <taxon>Pseudomonadati</taxon>
        <taxon>Pseudomonadota</taxon>
        <taxon>Gammaproteobacteria</taxon>
        <taxon>Moraxellales</taxon>
        <taxon>Moraxellaceae</taxon>
        <taxon>Acinetobacter</taxon>
    </lineage>
</organism>
<dbReference type="InterPro" id="IPR001647">
    <property type="entry name" value="HTH_TetR"/>
</dbReference>
<dbReference type="Pfam" id="PF00440">
    <property type="entry name" value="TetR_N"/>
    <property type="match status" value="1"/>
</dbReference>
<dbReference type="PRINTS" id="PR00455">
    <property type="entry name" value="HTHTETR"/>
</dbReference>